<gene>
    <name evidence="1" type="ORF">IQ266_05095</name>
</gene>
<dbReference type="EMBL" id="JADEXQ010000011">
    <property type="protein sequence ID" value="MBE9029138.1"/>
    <property type="molecule type" value="Genomic_DNA"/>
</dbReference>
<dbReference type="AlphaFoldDB" id="A0A928VJZ5"/>
<dbReference type="RefSeq" id="WP_264323956.1">
    <property type="nucleotide sequence ID" value="NZ_JADEXQ010000011.1"/>
</dbReference>
<name>A0A928VJZ5_9CYAN</name>
<dbReference type="InterPro" id="IPR021437">
    <property type="entry name" value="DUF3086"/>
</dbReference>
<organism evidence="1 2">
    <name type="scientific">Romeriopsis navalis LEGE 11480</name>
    <dbReference type="NCBI Taxonomy" id="2777977"/>
    <lineage>
        <taxon>Bacteria</taxon>
        <taxon>Bacillati</taxon>
        <taxon>Cyanobacteriota</taxon>
        <taxon>Cyanophyceae</taxon>
        <taxon>Leptolyngbyales</taxon>
        <taxon>Leptolyngbyaceae</taxon>
        <taxon>Romeriopsis</taxon>
        <taxon>Romeriopsis navalis</taxon>
    </lineage>
</organism>
<proteinExistence type="predicted"/>
<dbReference type="Proteomes" id="UP000625316">
    <property type="component" value="Unassembled WGS sequence"/>
</dbReference>
<protein>
    <submittedName>
        <fullName evidence="1">DUF3086 domain-containing protein</fullName>
    </submittedName>
</protein>
<reference evidence="1" key="1">
    <citation type="submission" date="2020-10" db="EMBL/GenBank/DDBJ databases">
        <authorList>
            <person name="Castelo-Branco R."/>
            <person name="Eusebio N."/>
            <person name="Adriana R."/>
            <person name="Vieira A."/>
            <person name="Brugerolle De Fraissinette N."/>
            <person name="Rezende De Castro R."/>
            <person name="Schneider M.P."/>
            <person name="Vasconcelos V."/>
            <person name="Leao P.N."/>
        </authorList>
    </citation>
    <scope>NUCLEOTIDE SEQUENCE</scope>
    <source>
        <strain evidence="1">LEGE 11480</strain>
    </source>
</reference>
<feature type="non-terminal residue" evidence="1">
    <location>
        <position position="1"/>
    </location>
</feature>
<sequence>PAPETTAPAGNTFATNDLTFAEPQYQQKNDRIRQVIAVFQNEPDYYGPAWKLRRTFDRIPAERTADWFFKQGGRGAVKTLGSRLQNILVGAAAISILYNLYGDKLRPLVLANSPERLGEWRRGLQDCLGLTRNDFGADRGPALFEFPEPLVQRAERAQKEGKLPLIIIDEMEEAVNLGVLQFPLWLAFAPAVTDYQSTNYYQAY</sequence>
<keyword evidence="2" id="KW-1185">Reference proteome</keyword>
<comment type="caution">
    <text evidence="1">The sequence shown here is derived from an EMBL/GenBank/DDBJ whole genome shotgun (WGS) entry which is preliminary data.</text>
</comment>
<dbReference type="Pfam" id="PF11285">
    <property type="entry name" value="DUF3086"/>
    <property type="match status" value="1"/>
</dbReference>
<accession>A0A928VJZ5</accession>
<evidence type="ECO:0000313" key="1">
    <source>
        <dbReference type="EMBL" id="MBE9029138.1"/>
    </source>
</evidence>
<evidence type="ECO:0000313" key="2">
    <source>
        <dbReference type="Proteomes" id="UP000625316"/>
    </source>
</evidence>